<dbReference type="KEGG" id="lmur:CPS94_09580"/>
<keyword evidence="4" id="KW-0808">Transferase</keyword>
<dbReference type="Pfam" id="PF02485">
    <property type="entry name" value="Branch"/>
    <property type="match status" value="1"/>
</dbReference>
<evidence type="ECO:0000256" key="1">
    <source>
        <dbReference type="ARBA" id="ARBA00004323"/>
    </source>
</evidence>
<evidence type="ECO:0000256" key="2">
    <source>
        <dbReference type="ARBA" id="ARBA00004648"/>
    </source>
</evidence>
<evidence type="ECO:0000313" key="16">
    <source>
        <dbReference type="EMBL" id="AWZ40123.1"/>
    </source>
</evidence>
<evidence type="ECO:0000256" key="4">
    <source>
        <dbReference type="ARBA" id="ARBA00022679"/>
    </source>
</evidence>
<keyword evidence="6" id="KW-0479">Metal-binding</keyword>
<name>A0AAD0P8A4_9LACO</name>
<evidence type="ECO:0000256" key="8">
    <source>
        <dbReference type="ARBA" id="ARBA00022968"/>
    </source>
</evidence>
<reference evidence="17 18" key="1">
    <citation type="submission" date="2017-09" db="EMBL/GenBank/DDBJ databases">
        <title>Predominant Lactobacillus spp. isolated from feces of mice subjected to short-term calorie restriction.</title>
        <authorList>
            <person name="Zhang C."/>
            <person name="Zhao L."/>
            <person name="Pan F."/>
        </authorList>
    </citation>
    <scope>NUCLEOTIDE SEQUENCE [LARGE SCALE GENOMIC DNA]</scope>
    <source>
        <strain evidence="16 17">CR141</strain>
        <strain evidence="15 18">CR147</strain>
    </source>
</reference>
<dbReference type="InterPro" id="IPR003406">
    <property type="entry name" value="Glyco_trans_14"/>
</dbReference>
<gene>
    <name evidence="16" type="ORF">CPQ89_03245</name>
    <name evidence="15" type="ORF">CPS94_09580</name>
</gene>
<evidence type="ECO:0000313" key="17">
    <source>
        <dbReference type="Proteomes" id="UP000250143"/>
    </source>
</evidence>
<keyword evidence="5" id="KW-0812">Transmembrane</keyword>
<evidence type="ECO:0000256" key="11">
    <source>
        <dbReference type="ARBA" id="ARBA00023136"/>
    </source>
</evidence>
<dbReference type="Proteomes" id="UP000250143">
    <property type="component" value="Chromosome"/>
</dbReference>
<protein>
    <recommendedName>
        <fullName evidence="14">Peptide O-xylosyltransferase</fullName>
    </recommendedName>
</protein>
<dbReference type="AlphaFoldDB" id="A0AAD0P8A4"/>
<evidence type="ECO:0000256" key="14">
    <source>
        <dbReference type="ARBA" id="ARBA00042865"/>
    </source>
</evidence>
<dbReference type="PANTHER" id="PTHR46025">
    <property type="entry name" value="XYLOSYLTRANSFERASE OXT"/>
    <property type="match status" value="1"/>
</dbReference>
<dbReference type="EMBL" id="CP023565">
    <property type="protein sequence ID" value="AWZ39154.1"/>
    <property type="molecule type" value="Genomic_DNA"/>
</dbReference>
<keyword evidence="11" id="KW-0472">Membrane</keyword>
<keyword evidence="13" id="KW-0325">Glycoprotein</keyword>
<dbReference type="GeneID" id="48467400"/>
<keyword evidence="7" id="KW-0256">Endoplasmic reticulum</keyword>
<sequence>MQAILLLAHKEMPLIKELTQKLSKSFEIYIHFDTKMQLSAADEAFLKEYKIHYISEVKVNWGSWSIGEATVRLMRLALKNPAISYFHIISGQDWVAANIEELYRHFENDSKIYMVYEKAAEVKKNGEPIIWWQKYYFNYDRINRRSTFGKIYHRLLISMQTLLRVDKFKRLGIKEEIYAGANWADLPRDTVEYCLEYLDSHPKFLQMLKTGCFSDEFWMQTIICNEPCFKERLINGNYRYIKWEEKHGSYPAILDEENLAEIQQGDYFFIRKVEAKHSSELLRQLDRINKN</sequence>
<dbReference type="GO" id="GO:0050650">
    <property type="term" value="P:chondroitin sulfate proteoglycan biosynthetic process"/>
    <property type="evidence" value="ECO:0007669"/>
    <property type="project" value="TreeGrafter"/>
</dbReference>
<comment type="subcellular location">
    <subcellularLocation>
        <location evidence="2">Endoplasmic reticulum membrane</location>
        <topology evidence="2">Single-pass type II membrane protein</topology>
    </subcellularLocation>
    <subcellularLocation>
        <location evidence="1">Golgi apparatus membrane</location>
        <topology evidence="1">Single-pass type II membrane protein</topology>
    </subcellularLocation>
</comment>
<keyword evidence="17" id="KW-1185">Reference proteome</keyword>
<evidence type="ECO:0000256" key="12">
    <source>
        <dbReference type="ARBA" id="ARBA00023157"/>
    </source>
</evidence>
<dbReference type="PANTHER" id="PTHR46025:SF3">
    <property type="entry name" value="XYLOSYLTRANSFERASE OXT"/>
    <property type="match status" value="1"/>
</dbReference>
<evidence type="ECO:0000256" key="3">
    <source>
        <dbReference type="ARBA" id="ARBA00022676"/>
    </source>
</evidence>
<evidence type="ECO:0000313" key="15">
    <source>
        <dbReference type="EMBL" id="AWZ39154.1"/>
    </source>
</evidence>
<evidence type="ECO:0000313" key="18">
    <source>
        <dbReference type="Proteomes" id="UP000250153"/>
    </source>
</evidence>
<dbReference type="GO" id="GO:0015012">
    <property type="term" value="P:heparan sulfate proteoglycan biosynthetic process"/>
    <property type="evidence" value="ECO:0007669"/>
    <property type="project" value="TreeGrafter"/>
</dbReference>
<dbReference type="GO" id="GO:0016020">
    <property type="term" value="C:membrane"/>
    <property type="evidence" value="ECO:0007669"/>
    <property type="project" value="InterPro"/>
</dbReference>
<evidence type="ECO:0000256" key="10">
    <source>
        <dbReference type="ARBA" id="ARBA00023034"/>
    </source>
</evidence>
<accession>A0AAD0P8A4</accession>
<keyword evidence="10" id="KW-0333">Golgi apparatus</keyword>
<proteinExistence type="predicted"/>
<evidence type="ECO:0000256" key="13">
    <source>
        <dbReference type="ARBA" id="ARBA00023180"/>
    </source>
</evidence>
<keyword evidence="3" id="KW-0328">Glycosyltransferase</keyword>
<dbReference type="Proteomes" id="UP000250153">
    <property type="component" value="Chromosome"/>
</dbReference>
<dbReference type="GO" id="GO:0030158">
    <property type="term" value="F:protein xylosyltransferase activity"/>
    <property type="evidence" value="ECO:0007669"/>
    <property type="project" value="InterPro"/>
</dbReference>
<keyword evidence="8" id="KW-0735">Signal-anchor</keyword>
<keyword evidence="9" id="KW-1133">Transmembrane helix</keyword>
<organism evidence="15 18">
    <name type="scientific">Ligilactobacillus murinus</name>
    <dbReference type="NCBI Taxonomy" id="1622"/>
    <lineage>
        <taxon>Bacteria</taxon>
        <taxon>Bacillati</taxon>
        <taxon>Bacillota</taxon>
        <taxon>Bacilli</taxon>
        <taxon>Lactobacillales</taxon>
        <taxon>Lactobacillaceae</taxon>
        <taxon>Ligilactobacillus</taxon>
    </lineage>
</organism>
<dbReference type="EMBL" id="CP023566">
    <property type="protein sequence ID" value="AWZ40123.1"/>
    <property type="molecule type" value="Genomic_DNA"/>
</dbReference>
<dbReference type="RefSeq" id="WP_112194043.1">
    <property type="nucleotide sequence ID" value="NZ_CP023565.1"/>
</dbReference>
<evidence type="ECO:0000256" key="6">
    <source>
        <dbReference type="ARBA" id="ARBA00022723"/>
    </source>
</evidence>
<keyword evidence="12" id="KW-1015">Disulfide bond</keyword>
<evidence type="ECO:0000256" key="7">
    <source>
        <dbReference type="ARBA" id="ARBA00022824"/>
    </source>
</evidence>
<evidence type="ECO:0000256" key="5">
    <source>
        <dbReference type="ARBA" id="ARBA00022692"/>
    </source>
</evidence>
<dbReference type="GO" id="GO:0046872">
    <property type="term" value="F:metal ion binding"/>
    <property type="evidence" value="ECO:0007669"/>
    <property type="project" value="UniProtKB-KW"/>
</dbReference>
<dbReference type="InterPro" id="IPR043538">
    <property type="entry name" value="XYLT"/>
</dbReference>
<evidence type="ECO:0000256" key="9">
    <source>
        <dbReference type="ARBA" id="ARBA00022989"/>
    </source>
</evidence>